<feature type="compositionally biased region" description="Acidic residues" evidence="9">
    <location>
        <begin position="123"/>
        <end position="139"/>
    </location>
</feature>
<dbReference type="GO" id="GO:0006357">
    <property type="term" value="P:regulation of transcription by RNA polymerase II"/>
    <property type="evidence" value="ECO:0007669"/>
    <property type="project" value="TreeGrafter"/>
</dbReference>
<evidence type="ECO:0000256" key="7">
    <source>
        <dbReference type="ARBA" id="ARBA00023242"/>
    </source>
</evidence>
<dbReference type="InterPro" id="IPR036236">
    <property type="entry name" value="Znf_C2H2_sf"/>
</dbReference>
<dbReference type="Proteomes" id="UP001153620">
    <property type="component" value="Chromosome 4"/>
</dbReference>
<dbReference type="GO" id="GO:0005634">
    <property type="term" value="C:nucleus"/>
    <property type="evidence" value="ECO:0007669"/>
    <property type="project" value="UniProtKB-SubCell"/>
</dbReference>
<dbReference type="SMART" id="SM00355">
    <property type="entry name" value="ZnF_C2H2"/>
    <property type="match status" value="2"/>
</dbReference>
<sequence length="642" mass="74454">MSNQANCVACDESPGPISMPSSGLVSKMFTDVTGLKVQLHYTICRSCQSELKACYNFKKRCHEIFILYDSGSIPNQPKETPQRHQQPFEEKIFANPLDSTEITIVKNEFEPNRSAVSYKDDDSHQDDDYQEDNPDDEDFEGTHDDDFGQYEDINPPMSDDDESTTNDNDPDFENSSARFECDECSKAFSKRSRLVAHKAEHRNERLYSCPRPGCNSAFNVPHRLTRHLRNVHDADEEEINESTFALVEDSEGVYVVRSSWMFTKDGNQHIYYPPASLQQPEHFAKFFNKPGDDWVQYQVKILRQKIPSYELTKRLQNMRLQKRNLKTDSGPQAKKTRLSSDFNSSQPHSSNFMPSFSFNNRQFGAQMGYSKQNLQQRSFHPQSQMNIQPLQTEKMKQMESNFNTQLRDLKKKLNYLMHMVQGRSSGASLIQNTLEEDSLSPKAISCEQELTEMEANLIEYDRNPLISSEFSIKRERMIEHYAAKIKNISKRTNPKIGLVGSLLNLYFAPEFLNTIGWTNVQGRLAIKDMVGHISLFYEIVNRNTPNTYLNMEESSIALYTFLRRFHESKNAKHRVKDKDGDVYKNMCDENSLRISSSSGYRPNNDFFMKMEPQFDMPRVVQERDIQEHYGRDVNEDTQDIEN</sequence>
<dbReference type="PROSITE" id="PS00028">
    <property type="entry name" value="ZINC_FINGER_C2H2_1"/>
    <property type="match status" value="2"/>
</dbReference>
<evidence type="ECO:0000256" key="4">
    <source>
        <dbReference type="ARBA" id="ARBA00022833"/>
    </source>
</evidence>
<dbReference type="PANTHER" id="PTHR46179:SF13">
    <property type="entry name" value="C2H2-TYPE DOMAIN-CONTAINING PROTEIN"/>
    <property type="match status" value="1"/>
</dbReference>
<keyword evidence="7" id="KW-0539">Nucleus</keyword>
<feature type="region of interest" description="Disordered" evidence="9">
    <location>
        <begin position="113"/>
        <end position="176"/>
    </location>
</feature>
<evidence type="ECO:0000256" key="9">
    <source>
        <dbReference type="SAM" id="MobiDB-lite"/>
    </source>
</evidence>
<dbReference type="InterPro" id="IPR012934">
    <property type="entry name" value="Znf_AD"/>
</dbReference>
<feature type="region of interest" description="Disordered" evidence="9">
    <location>
        <begin position="321"/>
        <end position="349"/>
    </location>
</feature>
<dbReference type="EMBL" id="OU895880">
    <property type="protein sequence ID" value="CAG9810183.1"/>
    <property type="molecule type" value="Genomic_DNA"/>
</dbReference>
<feature type="domain" description="C2H2-type" evidence="10">
    <location>
        <begin position="179"/>
        <end position="206"/>
    </location>
</feature>
<dbReference type="GO" id="GO:0008270">
    <property type="term" value="F:zinc ion binding"/>
    <property type="evidence" value="ECO:0007669"/>
    <property type="project" value="UniProtKB-KW"/>
</dbReference>
<keyword evidence="2" id="KW-0479">Metal-binding</keyword>
<dbReference type="SMART" id="SM00868">
    <property type="entry name" value="zf-AD"/>
    <property type="match status" value="1"/>
</dbReference>
<evidence type="ECO:0000256" key="2">
    <source>
        <dbReference type="ARBA" id="ARBA00022723"/>
    </source>
</evidence>
<name>A0A9N9S3H7_9DIPT</name>
<dbReference type="PANTHER" id="PTHR46179">
    <property type="entry name" value="ZINC FINGER PROTEIN"/>
    <property type="match status" value="1"/>
</dbReference>
<dbReference type="Pfam" id="PF00096">
    <property type="entry name" value="zf-C2H2"/>
    <property type="match status" value="1"/>
</dbReference>
<organism evidence="11 12">
    <name type="scientific">Chironomus riparius</name>
    <dbReference type="NCBI Taxonomy" id="315576"/>
    <lineage>
        <taxon>Eukaryota</taxon>
        <taxon>Metazoa</taxon>
        <taxon>Ecdysozoa</taxon>
        <taxon>Arthropoda</taxon>
        <taxon>Hexapoda</taxon>
        <taxon>Insecta</taxon>
        <taxon>Pterygota</taxon>
        <taxon>Neoptera</taxon>
        <taxon>Endopterygota</taxon>
        <taxon>Diptera</taxon>
        <taxon>Nematocera</taxon>
        <taxon>Chironomoidea</taxon>
        <taxon>Chironomidae</taxon>
        <taxon>Chironominae</taxon>
        <taxon>Chironomus</taxon>
    </lineage>
</organism>
<accession>A0A9N9S3H7</accession>
<keyword evidence="12" id="KW-1185">Reference proteome</keyword>
<feature type="compositionally biased region" description="Acidic residues" evidence="9">
    <location>
        <begin position="158"/>
        <end position="172"/>
    </location>
</feature>
<dbReference type="OrthoDB" id="8117402at2759"/>
<gene>
    <name evidence="11" type="ORF">CHIRRI_LOCUS13000</name>
</gene>
<evidence type="ECO:0000256" key="5">
    <source>
        <dbReference type="ARBA" id="ARBA00023015"/>
    </source>
</evidence>
<keyword evidence="5" id="KW-0805">Transcription regulation</keyword>
<comment type="subcellular location">
    <subcellularLocation>
        <location evidence="1">Nucleus</location>
    </subcellularLocation>
</comment>
<dbReference type="InterPro" id="IPR051061">
    <property type="entry name" value="Zinc_finger_trans_reg"/>
</dbReference>
<dbReference type="SUPFAM" id="SSF57667">
    <property type="entry name" value="beta-beta-alpha zinc fingers"/>
    <property type="match status" value="1"/>
</dbReference>
<proteinExistence type="predicted"/>
<feature type="compositionally biased region" description="Polar residues" evidence="9">
    <location>
        <begin position="339"/>
        <end position="348"/>
    </location>
</feature>
<evidence type="ECO:0000256" key="6">
    <source>
        <dbReference type="ARBA" id="ARBA00023163"/>
    </source>
</evidence>
<evidence type="ECO:0000256" key="3">
    <source>
        <dbReference type="ARBA" id="ARBA00022771"/>
    </source>
</evidence>
<evidence type="ECO:0000256" key="1">
    <source>
        <dbReference type="ARBA" id="ARBA00004123"/>
    </source>
</evidence>
<evidence type="ECO:0000313" key="11">
    <source>
        <dbReference type="EMBL" id="CAG9810183.1"/>
    </source>
</evidence>
<feature type="domain" description="C2H2-type" evidence="10">
    <location>
        <begin position="207"/>
        <end position="237"/>
    </location>
</feature>
<evidence type="ECO:0000256" key="8">
    <source>
        <dbReference type="PROSITE-ProRule" id="PRU00042"/>
    </source>
</evidence>
<reference evidence="11" key="1">
    <citation type="submission" date="2022-01" db="EMBL/GenBank/DDBJ databases">
        <authorList>
            <person name="King R."/>
        </authorList>
    </citation>
    <scope>NUCLEOTIDE SEQUENCE</scope>
</reference>
<evidence type="ECO:0000259" key="10">
    <source>
        <dbReference type="PROSITE" id="PS50157"/>
    </source>
</evidence>
<reference evidence="11" key="2">
    <citation type="submission" date="2022-10" db="EMBL/GenBank/DDBJ databases">
        <authorList>
            <consortium name="ENA_rothamsted_submissions"/>
            <consortium name="culmorum"/>
            <person name="King R."/>
        </authorList>
    </citation>
    <scope>NUCLEOTIDE SEQUENCE</scope>
</reference>
<dbReference type="PROSITE" id="PS50157">
    <property type="entry name" value="ZINC_FINGER_C2H2_2"/>
    <property type="match status" value="2"/>
</dbReference>
<keyword evidence="6" id="KW-0804">Transcription</keyword>
<protein>
    <recommendedName>
        <fullName evidence="10">C2H2-type domain-containing protein</fullName>
    </recommendedName>
</protein>
<dbReference type="AlphaFoldDB" id="A0A9N9S3H7"/>
<dbReference type="InterPro" id="IPR013087">
    <property type="entry name" value="Znf_C2H2_type"/>
</dbReference>
<keyword evidence="3 8" id="KW-0863">Zinc-finger</keyword>
<keyword evidence="4" id="KW-0862">Zinc</keyword>
<evidence type="ECO:0000313" key="12">
    <source>
        <dbReference type="Proteomes" id="UP001153620"/>
    </source>
</evidence>
<dbReference type="Gene3D" id="3.30.160.60">
    <property type="entry name" value="Classic Zinc Finger"/>
    <property type="match status" value="2"/>
</dbReference>